<sequence length="286" mass="30835">MSQKNYRRAALTGGLLTVMLSLAACGGAGQPATAKVDPDCVPKHEFPTITEGVLSVAAFNSPPKFHALSNSGPFEGVDAELISLFAEENCLTVEFKPMTGPAAQLDLKDGKSDMMGGLILKSEARGEIFGQSKGYITYETVGITSKEGYNSVDDLKGKKVGLISGSTYVAPAKEALGAELVEEYQNDVNAFEDLTAGRVDALVWQTMQGTFHSSTNPEFGTEVIEEDADYPILTGLLENNWPHTKDVPEFTAAIDDFYERVKEDGTAARVLEENGLENSDFYINGR</sequence>
<keyword evidence="1 2" id="KW-0732">Signal</keyword>
<feature type="chain" id="PRO_5046800056" evidence="2">
    <location>
        <begin position="24"/>
        <end position="286"/>
    </location>
</feature>
<dbReference type="Proteomes" id="UP000829069">
    <property type="component" value="Chromosome"/>
</dbReference>
<dbReference type="PANTHER" id="PTHR35936">
    <property type="entry name" value="MEMBRANE-BOUND LYTIC MUREIN TRANSGLYCOSYLASE F"/>
    <property type="match status" value="1"/>
</dbReference>
<reference evidence="4 5" key="1">
    <citation type="submission" date="2022-03" db="EMBL/GenBank/DDBJ databases">
        <title>Isotopic signatures of nitrous oxide derived from detoxification processes.</title>
        <authorList>
            <person name="Behrendt U."/>
            <person name="Buchen C."/>
            <person name="Well R."/>
            <person name="Ulrich A."/>
            <person name="Rohe L."/>
            <person name="Kolb S."/>
            <person name="Schloter M."/>
            <person name="Horn M.A."/>
            <person name="Augustin J."/>
        </authorList>
    </citation>
    <scope>NUCLEOTIDE SEQUENCE [LARGE SCALE GENOMIC DNA]</scope>
    <source>
        <strain evidence="4 5">S4-C24</strain>
    </source>
</reference>
<evidence type="ECO:0000256" key="1">
    <source>
        <dbReference type="ARBA" id="ARBA00022729"/>
    </source>
</evidence>
<dbReference type="Gene3D" id="3.40.190.10">
    <property type="entry name" value="Periplasmic binding protein-like II"/>
    <property type="match status" value="2"/>
</dbReference>
<proteinExistence type="predicted"/>
<organism evidence="4 5">
    <name type="scientific">Arthrobacter sulfonylureivorans</name>
    <dbReference type="NCBI Taxonomy" id="2486855"/>
    <lineage>
        <taxon>Bacteria</taxon>
        <taxon>Bacillati</taxon>
        <taxon>Actinomycetota</taxon>
        <taxon>Actinomycetes</taxon>
        <taxon>Micrococcales</taxon>
        <taxon>Micrococcaceae</taxon>
        <taxon>Arthrobacter</taxon>
    </lineage>
</organism>
<dbReference type="InterPro" id="IPR006311">
    <property type="entry name" value="TAT_signal"/>
</dbReference>
<accession>A0ABY3WAE1</accession>
<feature type="domain" description="Solute-binding protein family 3/N-terminal" evidence="3">
    <location>
        <begin position="53"/>
        <end position="278"/>
    </location>
</feature>
<gene>
    <name evidence="4" type="ORF">MNQ99_08225</name>
</gene>
<dbReference type="SUPFAM" id="SSF53850">
    <property type="entry name" value="Periplasmic binding protein-like II"/>
    <property type="match status" value="1"/>
</dbReference>
<dbReference type="EMBL" id="CP093326">
    <property type="protein sequence ID" value="UNK47308.1"/>
    <property type="molecule type" value="Genomic_DNA"/>
</dbReference>
<keyword evidence="5" id="KW-1185">Reference proteome</keyword>
<dbReference type="InterPro" id="IPR001638">
    <property type="entry name" value="Solute-binding_3/MltF_N"/>
</dbReference>
<evidence type="ECO:0000259" key="3">
    <source>
        <dbReference type="SMART" id="SM00062"/>
    </source>
</evidence>
<dbReference type="PROSITE" id="PS51318">
    <property type="entry name" value="TAT"/>
    <property type="match status" value="1"/>
</dbReference>
<name>A0ABY3WAE1_9MICC</name>
<dbReference type="PROSITE" id="PS51257">
    <property type="entry name" value="PROKAR_LIPOPROTEIN"/>
    <property type="match status" value="1"/>
</dbReference>
<dbReference type="SMART" id="SM00062">
    <property type="entry name" value="PBPb"/>
    <property type="match status" value="1"/>
</dbReference>
<dbReference type="Pfam" id="PF00497">
    <property type="entry name" value="SBP_bac_3"/>
    <property type="match status" value="1"/>
</dbReference>
<evidence type="ECO:0000313" key="4">
    <source>
        <dbReference type="EMBL" id="UNK47308.1"/>
    </source>
</evidence>
<dbReference type="RefSeq" id="WP_241915074.1">
    <property type="nucleotide sequence ID" value="NZ_CP093326.1"/>
</dbReference>
<protein>
    <submittedName>
        <fullName evidence="4">Transporter substrate-binding domain-containing protein</fullName>
    </submittedName>
</protein>
<evidence type="ECO:0000256" key="2">
    <source>
        <dbReference type="SAM" id="SignalP"/>
    </source>
</evidence>
<feature type="signal peptide" evidence="2">
    <location>
        <begin position="1"/>
        <end position="23"/>
    </location>
</feature>
<evidence type="ECO:0000313" key="5">
    <source>
        <dbReference type="Proteomes" id="UP000829069"/>
    </source>
</evidence>